<comment type="caution">
    <text evidence="3">The sequence shown here is derived from an EMBL/GenBank/DDBJ whole genome shotgun (WGS) entry which is preliminary data.</text>
</comment>
<feature type="compositionally biased region" description="Basic residues" evidence="1">
    <location>
        <begin position="152"/>
        <end position="182"/>
    </location>
</feature>
<feature type="compositionally biased region" description="Basic residues" evidence="1">
    <location>
        <begin position="224"/>
        <end position="236"/>
    </location>
</feature>
<keyword evidence="4" id="KW-1185">Reference proteome</keyword>
<dbReference type="EMBL" id="BSUZ01000001">
    <property type="protein sequence ID" value="GMA86821.1"/>
    <property type="molecule type" value="Genomic_DNA"/>
</dbReference>
<dbReference type="Proteomes" id="UP001157017">
    <property type="component" value="Unassembled WGS sequence"/>
</dbReference>
<proteinExistence type="predicted"/>
<organism evidence="3 4">
    <name type="scientific">Angustibacter aerolatus</name>
    <dbReference type="NCBI Taxonomy" id="1162965"/>
    <lineage>
        <taxon>Bacteria</taxon>
        <taxon>Bacillati</taxon>
        <taxon>Actinomycetota</taxon>
        <taxon>Actinomycetes</taxon>
        <taxon>Kineosporiales</taxon>
        <taxon>Kineosporiaceae</taxon>
    </lineage>
</organism>
<accession>A0ABQ6JH06</accession>
<protein>
    <recommendedName>
        <fullName evidence="2">PRC-barrel domain-containing protein</fullName>
    </recommendedName>
</protein>
<feature type="region of interest" description="Disordered" evidence="1">
    <location>
        <begin position="141"/>
        <end position="236"/>
    </location>
</feature>
<evidence type="ECO:0000259" key="2">
    <source>
        <dbReference type="Pfam" id="PF05239"/>
    </source>
</evidence>
<name>A0ABQ6JH06_9ACTN</name>
<evidence type="ECO:0000256" key="1">
    <source>
        <dbReference type="SAM" id="MobiDB-lite"/>
    </source>
</evidence>
<reference evidence="4" key="1">
    <citation type="journal article" date="2019" name="Int. J. Syst. Evol. Microbiol.">
        <title>The Global Catalogue of Microorganisms (GCM) 10K type strain sequencing project: providing services to taxonomists for standard genome sequencing and annotation.</title>
        <authorList>
            <consortium name="The Broad Institute Genomics Platform"/>
            <consortium name="The Broad Institute Genome Sequencing Center for Infectious Disease"/>
            <person name="Wu L."/>
            <person name="Ma J."/>
        </authorList>
    </citation>
    <scope>NUCLEOTIDE SEQUENCE [LARGE SCALE GENOMIC DNA]</scope>
    <source>
        <strain evidence="4">NBRC 108730</strain>
    </source>
</reference>
<dbReference type="Pfam" id="PF05239">
    <property type="entry name" value="PRC"/>
    <property type="match status" value="1"/>
</dbReference>
<evidence type="ECO:0000313" key="3">
    <source>
        <dbReference type="EMBL" id="GMA86821.1"/>
    </source>
</evidence>
<gene>
    <name evidence="3" type="ORF">GCM10025868_20710</name>
</gene>
<feature type="domain" description="PRC-barrel" evidence="2">
    <location>
        <begin position="5"/>
        <end position="72"/>
    </location>
</feature>
<evidence type="ECO:0000313" key="4">
    <source>
        <dbReference type="Proteomes" id="UP001157017"/>
    </source>
</evidence>
<dbReference type="InterPro" id="IPR027275">
    <property type="entry name" value="PRC-brl_dom"/>
</dbReference>
<sequence>MSRLMRTSEPAKRPVVTYAGDDVAQAKDVVYAGDGGHVSGFTLAGRGLFAGPKHEVLPWSQVAALGVDAVMVVSEAAFADASALSGDAGGEGDPGDVLGSQVLTDAGTALGTVVDVVLEVPTEPGGACDVVGYEIEASEALGTKGTKPAHPAARHARGVRRAPRRARERPRLRRPRPGRLRRLGAGLPPPPGGTGLMRFSDASGHKIVSTASADTLGKVDEPGRRRRDPTRRRGHR</sequence>
<dbReference type="InterPro" id="IPR011033">
    <property type="entry name" value="PRC_barrel-like_sf"/>
</dbReference>
<dbReference type="SUPFAM" id="SSF50346">
    <property type="entry name" value="PRC-barrel domain"/>
    <property type="match status" value="1"/>
</dbReference>